<keyword evidence="2" id="KW-1133">Transmembrane helix</keyword>
<feature type="coiled-coil region" evidence="1">
    <location>
        <begin position="361"/>
        <end position="405"/>
    </location>
</feature>
<reference evidence="5" key="1">
    <citation type="submission" date="2020-01" db="EMBL/GenBank/DDBJ databases">
        <authorList>
            <person name="Meier V. D."/>
            <person name="Meier V D."/>
        </authorList>
    </citation>
    <scope>NUCLEOTIDE SEQUENCE</scope>
    <source>
        <strain evidence="5">HLG_WM_MAG_10</strain>
    </source>
</reference>
<sequence>MKYLFYIILFLGAQLSFAQSSSLIKGLKEQALNKEVDRVKRIAAYNQLTTIYYNRDVKRAKRYCDEAYQLAQKDSLSIGMGNVLNDQGLLRFGLGQYELAIKKVTQAIQIAEYLNRPILKATAYARLSLIYSTKGYAYKAIECSIKSINIAKQISNKKSLALGYYHIGKSYANLQDTTKAVLYYNKAASYLSKGKDKNLTALIYTEQGLIYMQKDAWTQANELMNAGLELSEKMSNTRGIAYGNYALGLLSNYEQFNDKAILYFKKAEEFYIELNDIIGIAQVLQGMAKVELDRGQYKAAEGYLLKAMPIARNARAMVLTKDIYQTLSDVYQESGNYQSGMDFYKKHQVVKDSIFNQDKNREIAEIQIKHKTRELERENAELEEKNELIVKLNEESSRNQELKDQQNRYIIFALISGLLLIIIIGLLVFRQDKLKTQIRETELEQRALRSQMNPHFMFNSLNSIQSLIATDNNAEASIYLAKFSRLMRRILQNSRQAYIPLRQEIEFVENYIELEQRRFKEAFDYELDEVAIEDAHFVMIPPLVIQPFIENAIIHGLLRKSEKGTLLIQFEDYNNNMIKCTIKDNGIGRAAAAAFKTDESQESLGIKITEQRLRYLTIKEKMTGPFIQVVDLKDAAGNAIGTQVELLLPIKFKA</sequence>
<dbReference type="PANTHER" id="PTHR34220">
    <property type="entry name" value="SENSOR HISTIDINE KINASE YPDA"/>
    <property type="match status" value="1"/>
</dbReference>
<dbReference type="SMART" id="SM00028">
    <property type="entry name" value="TPR"/>
    <property type="match status" value="5"/>
</dbReference>
<organism evidence="5">
    <name type="scientific">uncultured Aureispira sp</name>
    <dbReference type="NCBI Taxonomy" id="1331704"/>
    <lineage>
        <taxon>Bacteria</taxon>
        <taxon>Pseudomonadati</taxon>
        <taxon>Bacteroidota</taxon>
        <taxon>Saprospiria</taxon>
        <taxon>Saprospirales</taxon>
        <taxon>Saprospiraceae</taxon>
        <taxon>Aureispira</taxon>
        <taxon>environmental samples</taxon>
    </lineage>
</organism>
<protein>
    <recommendedName>
        <fullName evidence="4">Signal transduction histidine kinase internal region domain-containing protein</fullName>
    </recommendedName>
</protein>
<keyword evidence="2" id="KW-0472">Membrane</keyword>
<feature type="chain" id="PRO_5028066444" description="Signal transduction histidine kinase internal region domain-containing protein" evidence="3">
    <location>
        <begin position="19"/>
        <end position="654"/>
    </location>
</feature>
<dbReference type="Gene3D" id="3.30.565.10">
    <property type="entry name" value="Histidine kinase-like ATPase, C-terminal domain"/>
    <property type="match status" value="1"/>
</dbReference>
<keyword evidence="3" id="KW-0732">Signal</keyword>
<name>A0A6S6TB68_9BACT</name>
<dbReference type="InterPro" id="IPR036890">
    <property type="entry name" value="HATPase_C_sf"/>
</dbReference>
<feature type="transmembrane region" description="Helical" evidence="2">
    <location>
        <begin position="409"/>
        <end position="429"/>
    </location>
</feature>
<evidence type="ECO:0000313" key="5">
    <source>
        <dbReference type="EMBL" id="CAA6812166.1"/>
    </source>
</evidence>
<dbReference type="InterPro" id="IPR010559">
    <property type="entry name" value="Sig_transdc_His_kin_internal"/>
</dbReference>
<keyword evidence="1" id="KW-0175">Coiled coil</keyword>
<dbReference type="SUPFAM" id="SSF48452">
    <property type="entry name" value="TPR-like"/>
    <property type="match status" value="2"/>
</dbReference>
<feature type="domain" description="Signal transduction histidine kinase internal region" evidence="4">
    <location>
        <begin position="444"/>
        <end position="522"/>
    </location>
</feature>
<dbReference type="EMBL" id="CACVAQ010000183">
    <property type="protein sequence ID" value="CAA6812166.1"/>
    <property type="molecule type" value="Genomic_DNA"/>
</dbReference>
<proteinExistence type="predicted"/>
<evidence type="ECO:0000256" key="3">
    <source>
        <dbReference type="SAM" id="SignalP"/>
    </source>
</evidence>
<dbReference type="GO" id="GO:0016020">
    <property type="term" value="C:membrane"/>
    <property type="evidence" value="ECO:0007669"/>
    <property type="project" value="InterPro"/>
</dbReference>
<dbReference type="Gene3D" id="1.25.40.10">
    <property type="entry name" value="Tetratricopeptide repeat domain"/>
    <property type="match status" value="2"/>
</dbReference>
<feature type="signal peptide" evidence="3">
    <location>
        <begin position="1"/>
        <end position="18"/>
    </location>
</feature>
<dbReference type="InterPro" id="IPR050640">
    <property type="entry name" value="Bact_2-comp_sensor_kinase"/>
</dbReference>
<evidence type="ECO:0000256" key="2">
    <source>
        <dbReference type="SAM" id="Phobius"/>
    </source>
</evidence>
<evidence type="ECO:0000256" key="1">
    <source>
        <dbReference type="SAM" id="Coils"/>
    </source>
</evidence>
<dbReference type="Pfam" id="PF13181">
    <property type="entry name" value="TPR_8"/>
    <property type="match status" value="2"/>
</dbReference>
<keyword evidence="2" id="KW-0812">Transmembrane</keyword>
<dbReference type="Pfam" id="PF06580">
    <property type="entry name" value="His_kinase"/>
    <property type="match status" value="1"/>
</dbReference>
<dbReference type="PANTHER" id="PTHR34220:SF7">
    <property type="entry name" value="SENSOR HISTIDINE KINASE YPDA"/>
    <property type="match status" value="1"/>
</dbReference>
<accession>A0A6S6TB68</accession>
<dbReference type="AlphaFoldDB" id="A0A6S6TB68"/>
<gene>
    <name evidence="5" type="ORF">HELGO_WM38580</name>
</gene>
<evidence type="ECO:0000259" key="4">
    <source>
        <dbReference type="Pfam" id="PF06580"/>
    </source>
</evidence>
<dbReference type="InterPro" id="IPR011990">
    <property type="entry name" value="TPR-like_helical_dom_sf"/>
</dbReference>
<dbReference type="GO" id="GO:0000155">
    <property type="term" value="F:phosphorelay sensor kinase activity"/>
    <property type="evidence" value="ECO:0007669"/>
    <property type="project" value="InterPro"/>
</dbReference>
<dbReference type="InterPro" id="IPR019734">
    <property type="entry name" value="TPR_rpt"/>
</dbReference>
<dbReference type="SUPFAM" id="SSF55874">
    <property type="entry name" value="ATPase domain of HSP90 chaperone/DNA topoisomerase II/histidine kinase"/>
    <property type="match status" value="1"/>
</dbReference>